<evidence type="ECO:0000313" key="1">
    <source>
        <dbReference type="EMBL" id="AGY48098.1"/>
    </source>
</evidence>
<dbReference type="KEGG" id="vg:18504169"/>
<dbReference type="SUPFAM" id="SSF52540">
    <property type="entry name" value="P-loop containing nucleoside triphosphate hydrolases"/>
    <property type="match status" value="1"/>
</dbReference>
<evidence type="ECO:0000313" key="2">
    <source>
        <dbReference type="Proteomes" id="UP000017656"/>
    </source>
</evidence>
<gene>
    <name evidence="1" type="ORF">Presley_31</name>
</gene>
<dbReference type="OrthoDB" id="3730at10239"/>
<dbReference type="Gene3D" id="3.40.50.300">
    <property type="entry name" value="P-loop containing nucleotide triphosphate hydrolases"/>
    <property type="match status" value="1"/>
</dbReference>
<sequence length="386" mass="42175">MATKNEILVTAIERALFAGLVPHLSGQPGIGKSAIIHALADRLDLKLIDIRLSTMDPTDLGGLPNFVQSTNPLTGETVTRVAHLPNTKFPLQGFDDLPVKLDSKGKPLMQQAYDDKGNPLFEDDGKTKVMEPVTYSGWLIFFDELTSAPTLVKAACYQILLDRVVCGHKLHESVAMVCAGNRQEDGAIASQLGTALENRLITIPVSPDKQSFIDYAAEQNWDIRITSYVNWKPDAITEFKPNHGDINFSSCRTMEFVNDILKESEGEIDAAAKLLIKGALGNGRGTEFLGFCDYYTEIPSIADIVKDPIKTPVPDGLGHQYALAGVLATEMDKNNGKAIIQYASRLGKEFQVVMAGDAAKRNPGLMAIPEFTTWINDNINLLNAEI</sequence>
<dbReference type="InterPro" id="IPR027417">
    <property type="entry name" value="P-loop_NTPase"/>
</dbReference>
<name>U5PZV6_9CAUD</name>
<dbReference type="Proteomes" id="UP000017656">
    <property type="component" value="Segment"/>
</dbReference>
<dbReference type="RefSeq" id="YP_009007599.1">
    <property type="nucleotide sequence ID" value="NC_023581.1"/>
</dbReference>
<protein>
    <submittedName>
        <fullName evidence="1">ATPase</fullName>
    </submittedName>
</protein>
<keyword evidence="2" id="KW-1185">Reference proteome</keyword>
<organism evidence="1 2">
    <name type="scientific">Acinetobacter phage Presley</name>
    <dbReference type="NCBI Taxonomy" id="1406780"/>
    <lineage>
        <taxon>Viruses</taxon>
        <taxon>Duplodnaviria</taxon>
        <taxon>Heunggongvirae</taxon>
        <taxon>Uroviricota</taxon>
        <taxon>Caudoviricetes</taxon>
        <taxon>Schitoviridae</taxon>
        <taxon>Presleyvirus</taxon>
        <taxon>Presleyvirus presley</taxon>
    </lineage>
</organism>
<proteinExistence type="predicted"/>
<dbReference type="GeneID" id="18504169"/>
<dbReference type="EMBL" id="KF669658">
    <property type="protein sequence ID" value="AGY48098.1"/>
    <property type="molecule type" value="Genomic_DNA"/>
</dbReference>
<accession>U5PZV6</accession>
<reference evidence="1 2" key="1">
    <citation type="journal article" date="2013" name="Genome Announc.">
        <title>Complete Genome of Acinetobacter baumannii N4-Like Podophage Presley.</title>
        <authorList>
            <person name="Farmer N.G."/>
            <person name="Wood T.L."/>
            <person name="Chamakura K.R."/>
            <person name="Kuty Everett G.F."/>
        </authorList>
    </citation>
    <scope>NUCLEOTIDE SEQUENCE [LARGE SCALE GENOMIC DNA]</scope>
</reference>